<dbReference type="EC" id="5.4.99.-" evidence="4"/>
<evidence type="ECO:0000259" key="5">
    <source>
        <dbReference type="SMART" id="SM00363"/>
    </source>
</evidence>
<feature type="domain" description="RNA-binding S4" evidence="5">
    <location>
        <begin position="3"/>
        <end position="62"/>
    </location>
</feature>
<dbReference type="GO" id="GO:0120159">
    <property type="term" value="F:rRNA pseudouridine synthase activity"/>
    <property type="evidence" value="ECO:0007669"/>
    <property type="project" value="UniProtKB-ARBA"/>
</dbReference>
<dbReference type="Gene3D" id="3.30.70.580">
    <property type="entry name" value="Pseudouridine synthase I, catalytic domain, N-terminal subdomain"/>
    <property type="match status" value="1"/>
</dbReference>
<dbReference type="InterPro" id="IPR020103">
    <property type="entry name" value="PsdUridine_synth_cat_dom_sf"/>
</dbReference>
<dbReference type="InterPro" id="IPR000748">
    <property type="entry name" value="PsdUridine_synth_RsuA/RluB/E/F"/>
</dbReference>
<dbReference type="SUPFAM" id="SSF55120">
    <property type="entry name" value="Pseudouridine synthase"/>
    <property type="match status" value="1"/>
</dbReference>
<dbReference type="PROSITE" id="PS50889">
    <property type="entry name" value="S4"/>
    <property type="match status" value="1"/>
</dbReference>
<reference evidence="6" key="2">
    <citation type="submission" date="2020-08" db="EMBL/GenBank/DDBJ databases">
        <authorList>
            <person name="Chen M."/>
            <person name="Teng W."/>
            <person name="Zhao L."/>
            <person name="Hu C."/>
            <person name="Zhou Y."/>
            <person name="Han B."/>
            <person name="Song L."/>
            <person name="Shu W."/>
        </authorList>
    </citation>
    <scope>NUCLEOTIDE SEQUENCE</scope>
    <source>
        <strain evidence="6">FACHB-1375</strain>
    </source>
</reference>
<keyword evidence="2 4" id="KW-0413">Isomerase</keyword>
<dbReference type="AlphaFoldDB" id="A0A926ZI57"/>
<name>A0A926ZI57_9CYAN</name>
<dbReference type="InterPro" id="IPR018496">
    <property type="entry name" value="PsdUridine_synth_RsuA/RluB_CS"/>
</dbReference>
<dbReference type="RefSeq" id="WP_190467466.1">
    <property type="nucleotide sequence ID" value="NZ_JACJPW010000053.1"/>
</dbReference>
<dbReference type="Gene3D" id="3.10.290.10">
    <property type="entry name" value="RNA-binding S4 domain"/>
    <property type="match status" value="1"/>
</dbReference>
<evidence type="ECO:0000256" key="1">
    <source>
        <dbReference type="ARBA" id="ARBA00008348"/>
    </source>
</evidence>
<dbReference type="InterPro" id="IPR020094">
    <property type="entry name" value="TruA/RsuA/RluB/E/F_N"/>
</dbReference>
<reference evidence="6" key="1">
    <citation type="journal article" date="2015" name="ISME J.">
        <title>Draft Genome Sequence of Streptomyces incarnatus NRRL8089, which Produces the Nucleoside Antibiotic Sinefungin.</title>
        <authorList>
            <person name="Oshima K."/>
            <person name="Hattori M."/>
            <person name="Shimizu H."/>
            <person name="Fukuda K."/>
            <person name="Nemoto M."/>
            <person name="Inagaki K."/>
            <person name="Tamura T."/>
        </authorList>
    </citation>
    <scope>NUCLEOTIDE SEQUENCE</scope>
    <source>
        <strain evidence="6">FACHB-1375</strain>
    </source>
</reference>
<protein>
    <recommendedName>
        <fullName evidence="4">Pseudouridine synthase</fullName>
        <ecNumber evidence="4">5.4.99.-</ecNumber>
    </recommendedName>
</protein>
<evidence type="ECO:0000313" key="6">
    <source>
        <dbReference type="EMBL" id="MBD2183339.1"/>
    </source>
</evidence>
<dbReference type="FunFam" id="3.10.290.10:FF:000003">
    <property type="entry name" value="Pseudouridine synthase"/>
    <property type="match status" value="1"/>
</dbReference>
<dbReference type="CDD" id="cd02870">
    <property type="entry name" value="PseudoU_synth_RsuA_like"/>
    <property type="match status" value="1"/>
</dbReference>
<evidence type="ECO:0000256" key="4">
    <source>
        <dbReference type="RuleBase" id="RU003887"/>
    </source>
</evidence>
<dbReference type="CDD" id="cd00165">
    <property type="entry name" value="S4"/>
    <property type="match status" value="1"/>
</dbReference>
<dbReference type="Proteomes" id="UP000641646">
    <property type="component" value="Unassembled WGS sequence"/>
</dbReference>
<dbReference type="PROSITE" id="PS01149">
    <property type="entry name" value="PSI_RSU"/>
    <property type="match status" value="1"/>
</dbReference>
<proteinExistence type="inferred from homology"/>
<evidence type="ECO:0000256" key="2">
    <source>
        <dbReference type="ARBA" id="ARBA00023235"/>
    </source>
</evidence>
<dbReference type="InterPro" id="IPR036986">
    <property type="entry name" value="S4_RNA-bd_sf"/>
</dbReference>
<dbReference type="InterPro" id="IPR050343">
    <property type="entry name" value="RsuA_PseudoU_synthase"/>
</dbReference>
<dbReference type="InterPro" id="IPR006145">
    <property type="entry name" value="PsdUridine_synth_RsuA/RluA"/>
</dbReference>
<dbReference type="PANTHER" id="PTHR47683:SF2">
    <property type="entry name" value="RNA-BINDING S4 DOMAIN-CONTAINING PROTEIN"/>
    <property type="match status" value="1"/>
</dbReference>
<dbReference type="InterPro" id="IPR002942">
    <property type="entry name" value="S4_RNA-bd"/>
</dbReference>
<organism evidence="6 7">
    <name type="scientific">Aerosakkonema funiforme FACHB-1375</name>
    <dbReference type="NCBI Taxonomy" id="2949571"/>
    <lineage>
        <taxon>Bacteria</taxon>
        <taxon>Bacillati</taxon>
        <taxon>Cyanobacteriota</taxon>
        <taxon>Cyanophyceae</taxon>
        <taxon>Oscillatoriophycideae</taxon>
        <taxon>Aerosakkonematales</taxon>
        <taxon>Aerosakkonemataceae</taxon>
        <taxon>Aerosakkonema</taxon>
    </lineage>
</organism>
<dbReference type="NCBIfam" id="TIGR00093">
    <property type="entry name" value="pseudouridine synthase"/>
    <property type="match status" value="1"/>
</dbReference>
<dbReference type="PANTHER" id="PTHR47683">
    <property type="entry name" value="PSEUDOURIDINE SYNTHASE FAMILY PROTEIN-RELATED"/>
    <property type="match status" value="1"/>
</dbReference>
<keyword evidence="7" id="KW-1185">Reference proteome</keyword>
<dbReference type="Pfam" id="PF00849">
    <property type="entry name" value="PseudoU_synth_2"/>
    <property type="match status" value="1"/>
</dbReference>
<gene>
    <name evidence="6" type="ORF">H6G03_20135</name>
</gene>
<sequence>MQERLQKILSQWGIASRRQAEQMILAGRVRVNGTLADLGQKADAESDRIEVDGRLLKVANRPNLIYLLLHKPAGVVSTCSDPQGRTTVLDLLPPELRLNSGIHPVGRLDADTTGALILTNDGDLTFRLLHPSHKITKKYQVWVHGQPPQKVLENWRQGVLLAGKKTLPAQVKILKTRANGDKTLLEIVIEEGRNRQIRRVAETLGYPVIHIHRVAVGPIQLQTPQEPLLSGQYRPLKDDEIDFLQSAGSDVRRQTCQITDKLPKPSRKDLTKKPVG</sequence>
<dbReference type="Gene3D" id="3.30.70.1560">
    <property type="entry name" value="Alpha-L RNA-binding motif"/>
    <property type="match status" value="1"/>
</dbReference>
<dbReference type="GO" id="GO:0003723">
    <property type="term" value="F:RNA binding"/>
    <property type="evidence" value="ECO:0007669"/>
    <property type="project" value="UniProtKB-KW"/>
</dbReference>
<comment type="similarity">
    <text evidence="1 4">Belongs to the pseudouridine synthase RsuA family.</text>
</comment>
<dbReference type="GO" id="GO:0000455">
    <property type="term" value="P:enzyme-directed rRNA pseudouridine synthesis"/>
    <property type="evidence" value="ECO:0007669"/>
    <property type="project" value="UniProtKB-ARBA"/>
</dbReference>
<evidence type="ECO:0000313" key="7">
    <source>
        <dbReference type="Proteomes" id="UP000641646"/>
    </source>
</evidence>
<dbReference type="SUPFAM" id="SSF55174">
    <property type="entry name" value="Alpha-L RNA-binding motif"/>
    <property type="match status" value="1"/>
</dbReference>
<accession>A0A926ZI57</accession>
<dbReference type="InterPro" id="IPR042092">
    <property type="entry name" value="PsdUridine_s_RsuA/RluB/E/F_cat"/>
</dbReference>
<dbReference type="Pfam" id="PF01479">
    <property type="entry name" value="S4"/>
    <property type="match status" value="1"/>
</dbReference>
<dbReference type="EMBL" id="JACJPW010000053">
    <property type="protein sequence ID" value="MBD2183339.1"/>
    <property type="molecule type" value="Genomic_DNA"/>
</dbReference>
<dbReference type="SMART" id="SM00363">
    <property type="entry name" value="S4"/>
    <property type="match status" value="1"/>
</dbReference>
<keyword evidence="3" id="KW-0694">RNA-binding</keyword>
<comment type="caution">
    <text evidence="6">The sequence shown here is derived from an EMBL/GenBank/DDBJ whole genome shotgun (WGS) entry which is preliminary data.</text>
</comment>
<evidence type="ECO:0000256" key="3">
    <source>
        <dbReference type="PROSITE-ProRule" id="PRU00182"/>
    </source>
</evidence>